<evidence type="ECO:0000313" key="2">
    <source>
        <dbReference type="EMBL" id="MED6148064.1"/>
    </source>
</evidence>
<gene>
    <name evidence="2" type="ORF">PIB30_049660</name>
</gene>
<reference evidence="2 3" key="1">
    <citation type="journal article" date="2023" name="Plants (Basel)">
        <title>Bridging the Gap: Combining Genomics and Transcriptomics Approaches to Understand Stylosanthes scabra, an Orphan Legume from the Brazilian Caatinga.</title>
        <authorList>
            <person name="Ferreira-Neto J.R.C."/>
            <person name="da Silva M.D."/>
            <person name="Binneck E."/>
            <person name="de Melo N.F."/>
            <person name="da Silva R.H."/>
            <person name="de Melo A.L.T.M."/>
            <person name="Pandolfi V."/>
            <person name="Bustamante F.O."/>
            <person name="Brasileiro-Vidal A.C."/>
            <person name="Benko-Iseppon A.M."/>
        </authorList>
    </citation>
    <scope>NUCLEOTIDE SEQUENCE [LARGE SCALE GENOMIC DNA]</scope>
    <source>
        <tissue evidence="2">Leaves</tissue>
    </source>
</reference>
<keyword evidence="1" id="KW-0175">Coiled coil</keyword>
<accession>A0ABU6THS7</accession>
<comment type="caution">
    <text evidence="2">The sequence shown here is derived from an EMBL/GenBank/DDBJ whole genome shotgun (WGS) entry which is preliminary data.</text>
</comment>
<dbReference type="Proteomes" id="UP001341840">
    <property type="component" value="Unassembled WGS sequence"/>
</dbReference>
<sequence length="220" mass="25259">DVSLDEVVYFTKSQRELHGFSGVEDLSSLWCEHYPFSIVADEHFRSKADLELLGKVGKVAAARYMQVEAARLFCISREWEVHAMEEESSQKEKKADLIEVEKSLKLTRDQVTLKEKEIGLLIEENEKLKSKVSQFSREKSELKNRLVELCGEKKEVEVSKKAHGFEMCAATWDRARAQIELFVPGADLKKMDPVKVVYKGQLVDDDQVPVEWSDDHNPNE</sequence>
<keyword evidence="3" id="KW-1185">Reference proteome</keyword>
<dbReference type="EMBL" id="JASCZI010090956">
    <property type="protein sequence ID" value="MED6148064.1"/>
    <property type="molecule type" value="Genomic_DNA"/>
</dbReference>
<organism evidence="2 3">
    <name type="scientific">Stylosanthes scabra</name>
    <dbReference type="NCBI Taxonomy" id="79078"/>
    <lineage>
        <taxon>Eukaryota</taxon>
        <taxon>Viridiplantae</taxon>
        <taxon>Streptophyta</taxon>
        <taxon>Embryophyta</taxon>
        <taxon>Tracheophyta</taxon>
        <taxon>Spermatophyta</taxon>
        <taxon>Magnoliopsida</taxon>
        <taxon>eudicotyledons</taxon>
        <taxon>Gunneridae</taxon>
        <taxon>Pentapetalae</taxon>
        <taxon>rosids</taxon>
        <taxon>fabids</taxon>
        <taxon>Fabales</taxon>
        <taxon>Fabaceae</taxon>
        <taxon>Papilionoideae</taxon>
        <taxon>50 kb inversion clade</taxon>
        <taxon>dalbergioids sensu lato</taxon>
        <taxon>Dalbergieae</taxon>
        <taxon>Pterocarpus clade</taxon>
        <taxon>Stylosanthes</taxon>
    </lineage>
</organism>
<evidence type="ECO:0000256" key="1">
    <source>
        <dbReference type="SAM" id="Coils"/>
    </source>
</evidence>
<evidence type="ECO:0000313" key="3">
    <source>
        <dbReference type="Proteomes" id="UP001341840"/>
    </source>
</evidence>
<feature type="coiled-coil region" evidence="1">
    <location>
        <begin position="118"/>
        <end position="152"/>
    </location>
</feature>
<name>A0ABU6THS7_9FABA</name>
<feature type="non-terminal residue" evidence="2">
    <location>
        <position position="1"/>
    </location>
</feature>
<protein>
    <submittedName>
        <fullName evidence="2">Uncharacterized protein</fullName>
    </submittedName>
</protein>
<proteinExistence type="predicted"/>